<dbReference type="AlphaFoldDB" id="A0A916Y1E9"/>
<feature type="domain" description="Enoyl reductase (ER)" evidence="3">
    <location>
        <begin position="11"/>
        <end position="322"/>
    </location>
</feature>
<dbReference type="SMART" id="SM00829">
    <property type="entry name" value="PKS_ER"/>
    <property type="match status" value="1"/>
</dbReference>
<dbReference type="SUPFAM" id="SSF50129">
    <property type="entry name" value="GroES-like"/>
    <property type="match status" value="1"/>
</dbReference>
<dbReference type="CDD" id="cd05286">
    <property type="entry name" value="QOR2"/>
    <property type="match status" value="1"/>
</dbReference>
<dbReference type="PANTHER" id="PTHR48106">
    <property type="entry name" value="QUINONE OXIDOREDUCTASE PIG3-RELATED"/>
    <property type="match status" value="1"/>
</dbReference>
<dbReference type="GO" id="GO:0003960">
    <property type="term" value="F:quinone reductase (NADPH) activity"/>
    <property type="evidence" value="ECO:0007669"/>
    <property type="project" value="InterPro"/>
</dbReference>
<dbReference type="SUPFAM" id="SSF51735">
    <property type="entry name" value="NAD(P)-binding Rossmann-fold domains"/>
    <property type="match status" value="1"/>
</dbReference>
<reference evidence="4" key="1">
    <citation type="journal article" date="2014" name="Int. J. Syst. Evol. Microbiol.">
        <title>Complete genome sequence of Corynebacterium casei LMG S-19264T (=DSM 44701T), isolated from a smear-ripened cheese.</title>
        <authorList>
            <consortium name="US DOE Joint Genome Institute (JGI-PGF)"/>
            <person name="Walter F."/>
            <person name="Albersmeier A."/>
            <person name="Kalinowski J."/>
            <person name="Ruckert C."/>
        </authorList>
    </citation>
    <scope>NUCLEOTIDE SEQUENCE</scope>
    <source>
        <strain evidence="4">CGMCC 1.15493</strain>
    </source>
</reference>
<dbReference type="InterPro" id="IPR011032">
    <property type="entry name" value="GroES-like_sf"/>
</dbReference>
<dbReference type="Gene3D" id="3.90.180.10">
    <property type="entry name" value="Medium-chain alcohol dehydrogenases, catalytic domain"/>
    <property type="match status" value="1"/>
</dbReference>
<dbReference type="GO" id="GO:0070402">
    <property type="term" value="F:NADPH binding"/>
    <property type="evidence" value="ECO:0007669"/>
    <property type="project" value="TreeGrafter"/>
</dbReference>
<sequence>MTIAIQLTQTGGPDVLVPHEVEVPSPGPGEAIVEQRAVGVNYLDAMHRKGAVPIPVPGGIGLEAAGTVVAVGSGVSDVAVGDRVAYALGPVGAYAAVRAYPAERLVRLPEGLSFEEAAAITFKGITAQYLLKNTYPVGPGTVVVLYGVAGALGQVMAPWAKRLGAFVIGVVSKEASVAIAKSRGCDAVLVWGSCDLAGEVSRLTDGRKADVVYDGIGRETFAASVDSLRPRGLMVSLGASSGLPDPVSVATLQAKGSLYLTRPSIAAYAADLAEYRERARDVYEAAAAGIIKPEIWKTYPLEQVAQAHEAMDSGTSNGPIVLVP</sequence>
<keyword evidence="1" id="KW-0521">NADP</keyword>
<evidence type="ECO:0000313" key="4">
    <source>
        <dbReference type="EMBL" id="GGD26039.1"/>
    </source>
</evidence>
<evidence type="ECO:0000259" key="3">
    <source>
        <dbReference type="SMART" id="SM00829"/>
    </source>
</evidence>
<dbReference type="RefSeq" id="WP_188852341.1">
    <property type="nucleotide sequence ID" value="NZ_BMJJ01000007.1"/>
</dbReference>
<comment type="caution">
    <text evidence="4">The sequence shown here is derived from an EMBL/GenBank/DDBJ whole genome shotgun (WGS) entry which is preliminary data.</text>
</comment>
<evidence type="ECO:0000313" key="5">
    <source>
        <dbReference type="Proteomes" id="UP000613160"/>
    </source>
</evidence>
<gene>
    <name evidence="4" type="ORF">GCM10011335_31330</name>
</gene>
<reference evidence="4" key="2">
    <citation type="submission" date="2020-09" db="EMBL/GenBank/DDBJ databases">
        <authorList>
            <person name="Sun Q."/>
            <person name="Zhou Y."/>
        </authorList>
    </citation>
    <scope>NUCLEOTIDE SEQUENCE</scope>
    <source>
        <strain evidence="4">CGMCC 1.15493</strain>
    </source>
</reference>
<dbReference type="GO" id="GO:0035925">
    <property type="term" value="F:mRNA 3'-UTR AU-rich region binding"/>
    <property type="evidence" value="ECO:0007669"/>
    <property type="project" value="TreeGrafter"/>
</dbReference>
<dbReference type="Pfam" id="PF00107">
    <property type="entry name" value="ADH_zinc_N"/>
    <property type="match status" value="1"/>
</dbReference>
<evidence type="ECO:0000256" key="2">
    <source>
        <dbReference type="ARBA" id="ARBA00023002"/>
    </source>
</evidence>
<dbReference type="GO" id="GO:0005829">
    <property type="term" value="C:cytosol"/>
    <property type="evidence" value="ECO:0007669"/>
    <property type="project" value="TreeGrafter"/>
</dbReference>
<proteinExistence type="predicted"/>
<dbReference type="InterPro" id="IPR020843">
    <property type="entry name" value="ER"/>
</dbReference>
<evidence type="ECO:0000256" key="1">
    <source>
        <dbReference type="ARBA" id="ARBA00022857"/>
    </source>
</evidence>
<dbReference type="Pfam" id="PF08240">
    <property type="entry name" value="ADH_N"/>
    <property type="match status" value="1"/>
</dbReference>
<dbReference type="InterPro" id="IPR013149">
    <property type="entry name" value="ADH-like_C"/>
</dbReference>
<organism evidence="4 5">
    <name type="scientific">Aureimonas glaciei</name>
    <dbReference type="NCBI Taxonomy" id="1776957"/>
    <lineage>
        <taxon>Bacteria</taxon>
        <taxon>Pseudomonadati</taxon>
        <taxon>Pseudomonadota</taxon>
        <taxon>Alphaproteobacteria</taxon>
        <taxon>Hyphomicrobiales</taxon>
        <taxon>Aurantimonadaceae</taxon>
        <taxon>Aureimonas</taxon>
    </lineage>
</organism>
<dbReference type="Proteomes" id="UP000613160">
    <property type="component" value="Unassembled WGS sequence"/>
</dbReference>
<dbReference type="InterPro" id="IPR013154">
    <property type="entry name" value="ADH-like_N"/>
</dbReference>
<dbReference type="InterPro" id="IPR047618">
    <property type="entry name" value="QOR-like"/>
</dbReference>
<dbReference type="PANTHER" id="PTHR48106:SF13">
    <property type="entry name" value="QUINONE OXIDOREDUCTASE-RELATED"/>
    <property type="match status" value="1"/>
</dbReference>
<dbReference type="Gene3D" id="3.40.50.720">
    <property type="entry name" value="NAD(P)-binding Rossmann-like Domain"/>
    <property type="match status" value="1"/>
</dbReference>
<keyword evidence="5" id="KW-1185">Reference proteome</keyword>
<dbReference type="InterPro" id="IPR036291">
    <property type="entry name" value="NAD(P)-bd_dom_sf"/>
</dbReference>
<accession>A0A916Y1E9</accession>
<dbReference type="EMBL" id="BMJJ01000007">
    <property type="protein sequence ID" value="GGD26039.1"/>
    <property type="molecule type" value="Genomic_DNA"/>
</dbReference>
<protein>
    <submittedName>
        <fullName evidence="4">Quinone oxidoreductase</fullName>
    </submittedName>
</protein>
<name>A0A916Y1E9_9HYPH</name>
<keyword evidence="2" id="KW-0560">Oxidoreductase</keyword>